<reference evidence="2 3" key="1">
    <citation type="submission" date="2017-02" db="EMBL/GenBank/DDBJ databases">
        <authorList>
            <person name="Peterson S.W."/>
        </authorList>
    </citation>
    <scope>NUCLEOTIDE SEQUENCE [LARGE SCALE GENOMIC DNA]</scope>
    <source>
        <strain evidence="2 3">SRS1_H2-8</strain>
    </source>
</reference>
<feature type="compositionally biased region" description="Polar residues" evidence="1">
    <location>
        <begin position="626"/>
        <end position="635"/>
    </location>
</feature>
<evidence type="ECO:0000313" key="3">
    <source>
        <dbReference type="Proteomes" id="UP000239563"/>
    </source>
</evidence>
<feature type="compositionally biased region" description="Basic and acidic residues" evidence="1">
    <location>
        <begin position="591"/>
        <end position="611"/>
    </location>
</feature>
<protein>
    <submittedName>
        <fullName evidence="2">Uncharacterized protein</fullName>
    </submittedName>
</protein>
<sequence length="635" mass="70719">MAGDRPLPAALANDGAGSLEATASSSAHNQVASAPKWTTLPIEIWERILSFLVPRGCSDGDGHGFPEAEHGRRNCLCASITKNRKALYAVALTCKTLSPGALRALYRMPFLNAEQKRIEFVQRICRNNQGMLVPGMSQLASYIRAVHIEDEIADGDNWRPVRQFCLCDPHILFFLAANVRYLSLETSDRRGTEGHEPLQQHIMIHFFSESTKCRPHGLRWRLVPDNTYLKLDKATCYKPLSQLAKLELINVTPPSELTALLLGAEQLAPRRSSVLKAISAGLSPRKKLECLRLSEVPSDVFLHFRNFVAWRTAYEAFDQLTPEQRAVQRPPVAVPMQEDIRVFVMALYNLATNADRLPKLRLLLLDIKVARFQPPPPHLIELLVNKGLLSTATQGRERLEFWPPRASESLSSSFDASLQNDEFYRTIDALSMNARIFDREFIEADKRWRVVQEGKQTLVQLWNASRAEAGLEATEIRIVPSRYADQDSEEGDFCCQAESFGDTSLSLTNAAAGSTSAGDPSPNDVGHWNDPDVFSLVKSKPWLGYLHLSSHGCCVWSGDLPRDSNPNSIPSELGGEMPRVVIPYVVKLGLEKPNEQGAGEHKQGQARKATEDMDADQADTKRQRTEATTTQADGE</sequence>
<evidence type="ECO:0000313" key="2">
    <source>
        <dbReference type="EMBL" id="SJX65129.1"/>
    </source>
</evidence>
<dbReference type="AlphaFoldDB" id="A0A2N8UK25"/>
<feature type="region of interest" description="Disordered" evidence="1">
    <location>
        <begin position="591"/>
        <end position="635"/>
    </location>
</feature>
<proteinExistence type="predicted"/>
<organism evidence="2 3">
    <name type="scientific">Sporisorium reilianum f. sp. reilianum</name>
    <dbReference type="NCBI Taxonomy" id="72559"/>
    <lineage>
        <taxon>Eukaryota</taxon>
        <taxon>Fungi</taxon>
        <taxon>Dikarya</taxon>
        <taxon>Basidiomycota</taxon>
        <taxon>Ustilaginomycotina</taxon>
        <taxon>Ustilaginomycetes</taxon>
        <taxon>Ustilaginales</taxon>
        <taxon>Ustilaginaceae</taxon>
        <taxon>Sporisorium</taxon>
    </lineage>
</organism>
<name>A0A2N8UK25_9BASI</name>
<gene>
    <name evidence="2" type="ORF">SRS1_17443</name>
</gene>
<dbReference type="EMBL" id="LT795068">
    <property type="protein sequence ID" value="SJX65129.1"/>
    <property type="molecule type" value="Genomic_DNA"/>
</dbReference>
<accession>A0A2N8UK25</accession>
<evidence type="ECO:0000256" key="1">
    <source>
        <dbReference type="SAM" id="MobiDB-lite"/>
    </source>
</evidence>
<dbReference type="Proteomes" id="UP000239563">
    <property type="component" value="Chromosome XV"/>
</dbReference>